<name>A0A0F9SEL1_9ZZZZ</name>
<gene>
    <name evidence="1" type="ORF">LCGC14_0860760</name>
</gene>
<accession>A0A0F9SEL1</accession>
<reference evidence="1" key="1">
    <citation type="journal article" date="2015" name="Nature">
        <title>Complex archaea that bridge the gap between prokaryotes and eukaryotes.</title>
        <authorList>
            <person name="Spang A."/>
            <person name="Saw J.H."/>
            <person name="Jorgensen S.L."/>
            <person name="Zaremba-Niedzwiedzka K."/>
            <person name="Martijn J."/>
            <person name="Lind A.E."/>
            <person name="van Eijk R."/>
            <person name="Schleper C."/>
            <person name="Guy L."/>
            <person name="Ettema T.J."/>
        </authorList>
    </citation>
    <scope>NUCLEOTIDE SEQUENCE</scope>
</reference>
<proteinExistence type="predicted"/>
<comment type="caution">
    <text evidence="1">The sequence shown here is derived from an EMBL/GenBank/DDBJ whole genome shotgun (WGS) entry which is preliminary data.</text>
</comment>
<evidence type="ECO:0000313" key="1">
    <source>
        <dbReference type="EMBL" id="KKN27813.1"/>
    </source>
</evidence>
<sequence>MTWIDLPTSGGAVLVEQGHPVRISDGGQRSDDQELLTDAIEITGLALEWVPCSEWSAAAGEPDLTRPICESAPVEAQS</sequence>
<organism evidence="1">
    <name type="scientific">marine sediment metagenome</name>
    <dbReference type="NCBI Taxonomy" id="412755"/>
    <lineage>
        <taxon>unclassified sequences</taxon>
        <taxon>metagenomes</taxon>
        <taxon>ecological metagenomes</taxon>
    </lineage>
</organism>
<dbReference type="EMBL" id="LAZR01002612">
    <property type="protein sequence ID" value="KKN27813.1"/>
    <property type="molecule type" value="Genomic_DNA"/>
</dbReference>
<dbReference type="AlphaFoldDB" id="A0A0F9SEL1"/>
<protein>
    <submittedName>
        <fullName evidence="1">Uncharacterized protein</fullName>
    </submittedName>
</protein>